<dbReference type="AlphaFoldDB" id="A0A480A3L9"/>
<evidence type="ECO:0000313" key="2">
    <source>
        <dbReference type="Proteomes" id="UP000300142"/>
    </source>
</evidence>
<dbReference type="RefSeq" id="WP_096572398.1">
    <property type="nucleotide sequence ID" value="NZ_BJCE01000251.1"/>
</dbReference>
<dbReference type="Pfam" id="PF10025">
    <property type="entry name" value="DUF2267"/>
    <property type="match status" value="1"/>
</dbReference>
<keyword evidence="2" id="KW-1185">Reference proteome</keyword>
<comment type="caution">
    <text evidence="1">The sequence shown here is derived from an EMBL/GenBank/DDBJ whole genome shotgun (WGS) entry which is preliminary data.</text>
</comment>
<gene>
    <name evidence="1" type="ORF">SR1949_45350</name>
</gene>
<accession>A0A480A3L9</accession>
<reference evidence="2" key="1">
    <citation type="submission" date="2019-02" db="EMBL/GenBank/DDBJ databases">
        <title>Draft genome sequence of Sphaerospermopsis reniformis NIES-1949.</title>
        <authorList>
            <person name="Yamaguchi H."/>
            <person name="Suzuki S."/>
            <person name="Kawachi M."/>
        </authorList>
    </citation>
    <scope>NUCLEOTIDE SEQUENCE [LARGE SCALE GENOMIC DNA]</scope>
    <source>
        <strain evidence="2">NIES-1949</strain>
    </source>
</reference>
<dbReference type="EMBL" id="BJCE01000251">
    <property type="protein sequence ID" value="GCL39409.1"/>
    <property type="molecule type" value="Genomic_DNA"/>
</dbReference>
<protein>
    <recommendedName>
        <fullName evidence="3">DUF2267 domain-containing protein</fullName>
    </recommendedName>
</protein>
<name>A0A480A3L9_9CYAN</name>
<dbReference type="InterPro" id="IPR018727">
    <property type="entry name" value="DUF2267"/>
</dbReference>
<sequence>MEYTEFITHVQSLAQSNSREEAEVATRATLETVRELIPKDEAQELAAQIPPELGKYLRGRETEASQSFHLQEFIERASQKENIEPTTAAMHVRAVFAVLQNAVTPEKFKKFHAYFTHDYEELFATSSTSEMPA</sequence>
<dbReference type="Proteomes" id="UP000300142">
    <property type="component" value="Unassembled WGS sequence"/>
</dbReference>
<proteinExistence type="predicted"/>
<evidence type="ECO:0000313" key="1">
    <source>
        <dbReference type="EMBL" id="GCL39409.1"/>
    </source>
</evidence>
<organism evidence="1 2">
    <name type="scientific">Sphaerospermopsis reniformis</name>
    <dbReference type="NCBI Taxonomy" id="531300"/>
    <lineage>
        <taxon>Bacteria</taxon>
        <taxon>Bacillati</taxon>
        <taxon>Cyanobacteriota</taxon>
        <taxon>Cyanophyceae</taxon>
        <taxon>Nostocales</taxon>
        <taxon>Aphanizomenonaceae</taxon>
        <taxon>Sphaerospermopsis</taxon>
    </lineage>
</organism>
<dbReference type="Gene3D" id="1.10.490.110">
    <property type="entry name" value="Uncharacterized conserved protein DUF2267"/>
    <property type="match status" value="1"/>
</dbReference>
<dbReference type="InterPro" id="IPR038282">
    <property type="entry name" value="DUF2267_sf"/>
</dbReference>
<evidence type="ECO:0008006" key="3">
    <source>
        <dbReference type="Google" id="ProtNLM"/>
    </source>
</evidence>